<feature type="transmembrane region" description="Helical" evidence="1">
    <location>
        <begin position="74"/>
        <end position="92"/>
    </location>
</feature>
<reference evidence="2 3" key="1">
    <citation type="journal article" date="2015" name="Nature">
        <title>rRNA introns, odd ribosomes, and small enigmatic genomes across a large radiation of phyla.</title>
        <authorList>
            <person name="Brown C.T."/>
            <person name="Hug L.A."/>
            <person name="Thomas B.C."/>
            <person name="Sharon I."/>
            <person name="Castelle C.J."/>
            <person name="Singh A."/>
            <person name="Wilkins M.J."/>
            <person name="Williams K.H."/>
            <person name="Banfield J.F."/>
        </authorList>
    </citation>
    <scope>NUCLEOTIDE SEQUENCE [LARGE SCALE GENOMIC DNA]</scope>
</reference>
<dbReference type="EMBL" id="LCKF01000001">
    <property type="protein sequence ID" value="KKT92461.1"/>
    <property type="molecule type" value="Genomic_DNA"/>
</dbReference>
<accession>A0A0G1L934</accession>
<feature type="transmembrane region" description="Helical" evidence="1">
    <location>
        <begin position="45"/>
        <end position="68"/>
    </location>
</feature>
<evidence type="ECO:0000256" key="1">
    <source>
        <dbReference type="SAM" id="Phobius"/>
    </source>
</evidence>
<protein>
    <submittedName>
        <fullName evidence="2">Uncharacterized protein</fullName>
    </submittedName>
</protein>
<comment type="caution">
    <text evidence="2">The sequence shown here is derived from an EMBL/GenBank/DDBJ whole genome shotgun (WGS) entry which is preliminary data.</text>
</comment>
<dbReference type="Proteomes" id="UP000033966">
    <property type="component" value="Unassembled WGS sequence"/>
</dbReference>
<feature type="transmembrane region" description="Helical" evidence="1">
    <location>
        <begin position="122"/>
        <end position="139"/>
    </location>
</feature>
<keyword evidence="1" id="KW-1133">Transmembrane helix</keyword>
<evidence type="ECO:0000313" key="2">
    <source>
        <dbReference type="EMBL" id="KKT92461.1"/>
    </source>
</evidence>
<proteinExistence type="predicted"/>
<name>A0A0G1L934_9BACT</name>
<sequence length="153" mass="17007">MDDFAHLLLGYLLYRFMRLFGAKIGRLELALILAGSLLPDPLWSLGIVSYAAAHTLTYYFAACLPFAFFRKTRLAALGAAAAVSLHIVADSFMHKRATVLFAPLSDFSIIGTFNYYDSYLSIASYWLVLLCLLALSLYLEKRKSGRISLLIPG</sequence>
<keyword evidence="1" id="KW-0812">Transmembrane</keyword>
<organism evidence="2 3">
    <name type="scientific">Candidatus Jorgensenbacteria bacterium GW2011_GWA2_45_13</name>
    <dbReference type="NCBI Taxonomy" id="1618662"/>
    <lineage>
        <taxon>Bacteria</taxon>
        <taxon>Candidatus Joergenseniibacteriota</taxon>
    </lineage>
</organism>
<keyword evidence="1" id="KW-0472">Membrane</keyword>
<gene>
    <name evidence="2" type="ORF">UW92_C0001G0027</name>
</gene>
<evidence type="ECO:0000313" key="3">
    <source>
        <dbReference type="Proteomes" id="UP000033966"/>
    </source>
</evidence>
<dbReference type="AlphaFoldDB" id="A0A0G1L934"/>